<feature type="compositionally biased region" description="Polar residues" evidence="1">
    <location>
        <begin position="30"/>
        <end position="42"/>
    </location>
</feature>
<dbReference type="Proteomes" id="UP000299102">
    <property type="component" value="Unassembled WGS sequence"/>
</dbReference>
<name>A0A4C1ZGK9_EUMVA</name>
<dbReference type="PROSITE" id="PS51029">
    <property type="entry name" value="MADF"/>
    <property type="match status" value="1"/>
</dbReference>
<reference evidence="3 4" key="1">
    <citation type="journal article" date="2019" name="Commun. Biol.">
        <title>The bagworm genome reveals a unique fibroin gene that provides high tensile strength.</title>
        <authorList>
            <person name="Kono N."/>
            <person name="Nakamura H."/>
            <person name="Ohtoshi R."/>
            <person name="Tomita M."/>
            <person name="Numata K."/>
            <person name="Arakawa K."/>
        </authorList>
    </citation>
    <scope>NUCLEOTIDE SEQUENCE [LARGE SCALE GENOMIC DNA]</scope>
</reference>
<dbReference type="PANTHER" id="PTHR12243:SF67">
    <property type="entry name" value="COREPRESSOR OF PANGOLIN, ISOFORM A-RELATED"/>
    <property type="match status" value="1"/>
</dbReference>
<protein>
    <recommendedName>
        <fullName evidence="2">MADF domain-containing protein</fullName>
    </recommendedName>
</protein>
<dbReference type="InterPro" id="IPR039353">
    <property type="entry name" value="TF_Adf1"/>
</dbReference>
<feature type="region of interest" description="Disordered" evidence="1">
    <location>
        <begin position="245"/>
        <end position="281"/>
    </location>
</feature>
<dbReference type="AlphaFoldDB" id="A0A4C1ZGK9"/>
<dbReference type="OrthoDB" id="7276605at2759"/>
<feature type="compositionally biased region" description="Basic residues" evidence="1">
    <location>
        <begin position="1"/>
        <end position="16"/>
    </location>
</feature>
<dbReference type="InterPro" id="IPR006578">
    <property type="entry name" value="MADF-dom"/>
</dbReference>
<gene>
    <name evidence="3" type="ORF">EVAR_60910_1</name>
</gene>
<proteinExistence type="predicted"/>
<keyword evidence="4" id="KW-1185">Reference proteome</keyword>
<dbReference type="EMBL" id="BGZK01001825">
    <property type="protein sequence ID" value="GBP86928.1"/>
    <property type="molecule type" value="Genomic_DNA"/>
</dbReference>
<feature type="domain" description="MADF" evidence="2">
    <location>
        <begin position="55"/>
        <end position="152"/>
    </location>
</feature>
<evidence type="ECO:0000313" key="3">
    <source>
        <dbReference type="EMBL" id="GBP86928.1"/>
    </source>
</evidence>
<dbReference type="Pfam" id="PF10545">
    <property type="entry name" value="MADF_DNA_bdg"/>
    <property type="match status" value="1"/>
</dbReference>
<dbReference type="SMART" id="SM00595">
    <property type="entry name" value="MADF"/>
    <property type="match status" value="1"/>
</dbReference>
<evidence type="ECO:0000313" key="4">
    <source>
        <dbReference type="Proteomes" id="UP000299102"/>
    </source>
</evidence>
<accession>A0A4C1ZGK9</accession>
<sequence>MHRAATPHGGARRRRPAANGAPRAAHARSGRSQSAPRATVRSSPVAMSYKFDTNRFIAEVAKREALYRRDLDVDQGERMLLWREVGQRVYRDWHEIDKAEIYDRLIELQRRWRSLRDAYKRELRLRKANNGPRRRRQYIYYKQLKRILDPQQEDDNDSNSYEGEGTNNDDEPTSRTSATPQSDDERDQNIKEEVTMDYDLEDSDEIDPLVHTQKSTRKKRTRVPRVQKCPFREGEHVVVEPKIPTQRNRSHPTLNTNNKSERQEPNCAIRNSPPHRPNDCATMTVKIGGT</sequence>
<feature type="compositionally biased region" description="Basic residues" evidence="1">
    <location>
        <begin position="214"/>
        <end position="225"/>
    </location>
</feature>
<feature type="compositionally biased region" description="Polar residues" evidence="1">
    <location>
        <begin position="245"/>
        <end position="258"/>
    </location>
</feature>
<evidence type="ECO:0000256" key="1">
    <source>
        <dbReference type="SAM" id="MobiDB-lite"/>
    </source>
</evidence>
<organism evidence="3 4">
    <name type="scientific">Eumeta variegata</name>
    <name type="common">Bagworm moth</name>
    <name type="synonym">Eumeta japonica</name>
    <dbReference type="NCBI Taxonomy" id="151549"/>
    <lineage>
        <taxon>Eukaryota</taxon>
        <taxon>Metazoa</taxon>
        <taxon>Ecdysozoa</taxon>
        <taxon>Arthropoda</taxon>
        <taxon>Hexapoda</taxon>
        <taxon>Insecta</taxon>
        <taxon>Pterygota</taxon>
        <taxon>Neoptera</taxon>
        <taxon>Endopterygota</taxon>
        <taxon>Lepidoptera</taxon>
        <taxon>Glossata</taxon>
        <taxon>Ditrysia</taxon>
        <taxon>Tineoidea</taxon>
        <taxon>Psychidae</taxon>
        <taxon>Oiketicinae</taxon>
        <taxon>Eumeta</taxon>
    </lineage>
</organism>
<dbReference type="PANTHER" id="PTHR12243">
    <property type="entry name" value="MADF DOMAIN TRANSCRIPTION FACTOR"/>
    <property type="match status" value="1"/>
</dbReference>
<feature type="compositionally biased region" description="Acidic residues" evidence="1">
    <location>
        <begin position="195"/>
        <end position="207"/>
    </location>
</feature>
<feature type="region of interest" description="Disordered" evidence="1">
    <location>
        <begin position="149"/>
        <end position="225"/>
    </location>
</feature>
<feature type="region of interest" description="Disordered" evidence="1">
    <location>
        <begin position="1"/>
        <end position="42"/>
    </location>
</feature>
<evidence type="ECO:0000259" key="2">
    <source>
        <dbReference type="PROSITE" id="PS51029"/>
    </source>
</evidence>
<comment type="caution">
    <text evidence="3">The sequence shown here is derived from an EMBL/GenBank/DDBJ whole genome shotgun (WGS) entry which is preliminary data.</text>
</comment>